<evidence type="ECO:0000313" key="10">
    <source>
        <dbReference type="EMBL" id="RRT53536.1"/>
    </source>
</evidence>
<name>A0A426YP86_ENSVE</name>
<feature type="compositionally biased region" description="Polar residues" evidence="8">
    <location>
        <begin position="41"/>
        <end position="52"/>
    </location>
</feature>
<organism evidence="10 11">
    <name type="scientific">Ensete ventricosum</name>
    <name type="common">Abyssinian banana</name>
    <name type="synonym">Musa ensete</name>
    <dbReference type="NCBI Taxonomy" id="4639"/>
    <lineage>
        <taxon>Eukaryota</taxon>
        <taxon>Viridiplantae</taxon>
        <taxon>Streptophyta</taxon>
        <taxon>Embryophyta</taxon>
        <taxon>Tracheophyta</taxon>
        <taxon>Spermatophyta</taxon>
        <taxon>Magnoliopsida</taxon>
        <taxon>Liliopsida</taxon>
        <taxon>Zingiberales</taxon>
        <taxon>Musaceae</taxon>
        <taxon>Ensete</taxon>
    </lineage>
</organism>
<dbReference type="Pfam" id="PF03094">
    <property type="entry name" value="Mlo"/>
    <property type="match status" value="2"/>
</dbReference>
<keyword evidence="4" id="KW-0611">Plant defense</keyword>
<protein>
    <submittedName>
        <fullName evidence="10">Uncharacterized protein</fullName>
    </submittedName>
</protein>
<dbReference type="InterPro" id="IPR004326">
    <property type="entry name" value="Mlo"/>
</dbReference>
<dbReference type="GO" id="GO:0016020">
    <property type="term" value="C:membrane"/>
    <property type="evidence" value="ECO:0007669"/>
    <property type="project" value="UniProtKB-SubCell"/>
</dbReference>
<dbReference type="EMBL" id="AMZH03011095">
    <property type="protein sequence ID" value="RRT53536.1"/>
    <property type="molecule type" value="Genomic_DNA"/>
</dbReference>
<keyword evidence="7" id="KW-0568">Pathogenesis-related protein</keyword>
<keyword evidence="3 9" id="KW-0812">Transmembrane</keyword>
<accession>A0A426YP86</accession>
<keyword evidence="6 9" id="KW-0472">Membrane</keyword>
<dbReference type="Proteomes" id="UP000287651">
    <property type="component" value="Unassembled WGS sequence"/>
</dbReference>
<comment type="subcellular location">
    <subcellularLocation>
        <location evidence="1">Membrane</location>
        <topology evidence="1">Multi-pass membrane protein</topology>
    </subcellularLocation>
</comment>
<proteinExistence type="inferred from homology"/>
<comment type="caution">
    <text evidence="10">The sequence shown here is derived from an EMBL/GenBank/DDBJ whole genome shotgun (WGS) entry which is preliminary data.</text>
</comment>
<evidence type="ECO:0000313" key="11">
    <source>
        <dbReference type="Proteomes" id="UP000287651"/>
    </source>
</evidence>
<sequence length="380" mass="42782">MTSPDRDDEPGSFSRGHTYMGCRWRLLHFDLSGSHHRARSSPVNSGQPSLSYSREERGRRLTRLSTMSKQVSEECGSKQIMLISVHMFMGMIKVLPILQGRVSLVSSVGTQQLQILIIVLAVFHILSCLVTLVLGEAKVLLFLDNKRGTRKQQLLVCSTSIAAAPGAVHLNPGEITLTFLSTDLNVAATFVCALQNSFQLAFFTWAWVVQLWGPVMLPQRGGGHHLKLRDRRSGAVLMRLRYASTLRLGHSGRPCRKLKARSYHSQLFIVRITSLQMGSSMKETIFTDEVMEGLKSWKKRARKNLANQRSVSSDTFLPRPYTWRTDEASSSCSRAPGKPEFRYPSRRVELLEVQRVVEEVIQHGANNMPNDGEVSFGLWR</sequence>
<evidence type="ECO:0000256" key="8">
    <source>
        <dbReference type="SAM" id="MobiDB-lite"/>
    </source>
</evidence>
<evidence type="ECO:0000256" key="7">
    <source>
        <dbReference type="ARBA" id="ARBA00023265"/>
    </source>
</evidence>
<feature type="region of interest" description="Disordered" evidence="8">
    <location>
        <begin position="37"/>
        <end position="58"/>
    </location>
</feature>
<dbReference type="AlphaFoldDB" id="A0A426YP86"/>
<keyword evidence="5 9" id="KW-1133">Transmembrane helix</keyword>
<reference evidence="10 11" key="1">
    <citation type="journal article" date="2014" name="Agronomy (Basel)">
        <title>A Draft Genome Sequence for Ensete ventricosum, the Drought-Tolerant Tree Against Hunger.</title>
        <authorList>
            <person name="Harrison J."/>
            <person name="Moore K.A."/>
            <person name="Paszkiewicz K."/>
            <person name="Jones T."/>
            <person name="Grant M."/>
            <person name="Ambacheew D."/>
            <person name="Muzemil S."/>
            <person name="Studholme D.J."/>
        </authorList>
    </citation>
    <scope>NUCLEOTIDE SEQUENCE [LARGE SCALE GENOMIC DNA]</scope>
</reference>
<evidence type="ECO:0000256" key="9">
    <source>
        <dbReference type="SAM" id="Phobius"/>
    </source>
</evidence>
<dbReference type="PANTHER" id="PTHR31942">
    <property type="entry name" value="MLO-LIKE PROTEIN 1"/>
    <property type="match status" value="1"/>
</dbReference>
<evidence type="ECO:0000256" key="3">
    <source>
        <dbReference type="ARBA" id="ARBA00022692"/>
    </source>
</evidence>
<gene>
    <name evidence="10" type="ORF">B296_00044311</name>
</gene>
<evidence type="ECO:0000256" key="4">
    <source>
        <dbReference type="ARBA" id="ARBA00022821"/>
    </source>
</evidence>
<feature type="transmembrane region" description="Helical" evidence="9">
    <location>
        <begin position="113"/>
        <end position="134"/>
    </location>
</feature>
<evidence type="ECO:0000256" key="1">
    <source>
        <dbReference type="ARBA" id="ARBA00004141"/>
    </source>
</evidence>
<evidence type="ECO:0000256" key="6">
    <source>
        <dbReference type="ARBA" id="ARBA00023136"/>
    </source>
</evidence>
<dbReference type="PANTHER" id="PTHR31942:SF72">
    <property type="entry name" value="MLO-LIKE PROTEIN"/>
    <property type="match status" value="1"/>
</dbReference>
<comment type="similarity">
    <text evidence="2">Belongs to the MLO family.</text>
</comment>
<dbReference type="GO" id="GO:0006952">
    <property type="term" value="P:defense response"/>
    <property type="evidence" value="ECO:0007669"/>
    <property type="project" value="UniProtKB-KW"/>
</dbReference>
<evidence type="ECO:0000256" key="2">
    <source>
        <dbReference type="ARBA" id="ARBA00006574"/>
    </source>
</evidence>
<evidence type="ECO:0000256" key="5">
    <source>
        <dbReference type="ARBA" id="ARBA00022989"/>
    </source>
</evidence>